<keyword evidence="2" id="KW-1185">Reference proteome</keyword>
<evidence type="ECO:0000313" key="1">
    <source>
        <dbReference type="EMBL" id="ABE63290.1"/>
    </source>
</evidence>
<proteinExistence type="predicted"/>
<sequence>MPIAPGLSAEIDFVIEAQNQKASMSKTSLDQQIANALVDNAVNDGFLISINDGEETINRSRNIAEIIKAMFRTNMDTLTLNVEERRVGMITLIYGNGRNGLDVIGDHTDIPHINRLVERTMKEFER</sequence>
<name>Q1QKF7_NITHX</name>
<reference evidence="1 2" key="1">
    <citation type="submission" date="2006-03" db="EMBL/GenBank/DDBJ databases">
        <title>Complete sequence of chromosome of Nitrobacter hamburgensis X14.</title>
        <authorList>
            <consortium name="US DOE Joint Genome Institute"/>
            <person name="Copeland A."/>
            <person name="Lucas S."/>
            <person name="Lapidus A."/>
            <person name="Barry K."/>
            <person name="Detter J.C."/>
            <person name="Glavina del Rio T."/>
            <person name="Hammon N."/>
            <person name="Israni S."/>
            <person name="Dalin E."/>
            <person name="Tice H."/>
            <person name="Pitluck S."/>
            <person name="Chain P."/>
            <person name="Malfatti S."/>
            <person name="Shin M."/>
            <person name="Vergez L."/>
            <person name="Schmutz J."/>
            <person name="Larimer F."/>
            <person name="Land M."/>
            <person name="Hauser L."/>
            <person name="Kyrpides N."/>
            <person name="Ivanova N."/>
            <person name="Ward B."/>
            <person name="Arp D."/>
            <person name="Klotz M."/>
            <person name="Stein L."/>
            <person name="O'Mullan G."/>
            <person name="Starkenburg S."/>
            <person name="Sayavedra L."/>
            <person name="Poret-Peterson A.T."/>
            <person name="Gentry M.E."/>
            <person name="Bruce D."/>
            <person name="Richardson P."/>
        </authorList>
    </citation>
    <scope>NUCLEOTIDE SEQUENCE [LARGE SCALE GENOMIC DNA]</scope>
    <source>
        <strain evidence="2">DSM 10229 / NCIMB 13809 / X14</strain>
    </source>
</reference>
<accession>Q1QKF7</accession>
<dbReference type="Proteomes" id="UP000001953">
    <property type="component" value="Chromosome"/>
</dbReference>
<protein>
    <submittedName>
        <fullName evidence="1">Uncharacterized protein</fullName>
    </submittedName>
</protein>
<dbReference type="AlphaFoldDB" id="Q1QKF7"/>
<organism evidence="1 2">
    <name type="scientific">Nitrobacter hamburgensis (strain DSM 10229 / NCIMB 13809 / X14)</name>
    <dbReference type="NCBI Taxonomy" id="323097"/>
    <lineage>
        <taxon>Bacteria</taxon>
        <taxon>Pseudomonadati</taxon>
        <taxon>Pseudomonadota</taxon>
        <taxon>Alphaproteobacteria</taxon>
        <taxon>Hyphomicrobiales</taxon>
        <taxon>Nitrobacteraceae</taxon>
        <taxon>Nitrobacter</taxon>
    </lineage>
</organism>
<dbReference type="EMBL" id="CP000319">
    <property type="protein sequence ID" value="ABE63290.1"/>
    <property type="molecule type" value="Genomic_DNA"/>
</dbReference>
<dbReference type="KEGG" id="nha:Nham_2504"/>
<evidence type="ECO:0000313" key="2">
    <source>
        <dbReference type="Proteomes" id="UP000001953"/>
    </source>
</evidence>
<dbReference type="HOGENOM" id="CLU_128726_0_0_5"/>
<gene>
    <name evidence="1" type="ordered locus">Nham_2504</name>
</gene>
<dbReference type="eggNOG" id="ENOG5033HFF">
    <property type="taxonomic scope" value="Bacteria"/>
</dbReference>